<comment type="cofactor">
    <cofactor evidence="11">
        <name>Zn(2+)</name>
        <dbReference type="ChEBI" id="CHEBI:29105"/>
    </cofactor>
    <text evidence="11">Binds 1 zinc ion per subunit. In the homodimer, two zinc ions are bound between subunits.</text>
</comment>
<accession>A0AA35XLY0</accession>
<evidence type="ECO:0000256" key="3">
    <source>
        <dbReference type="ARBA" id="ARBA00012081"/>
    </source>
</evidence>
<sequence>MGPGPSRMRKSLVSLVKLAMAEKEGVPCPDAETYVSEPDESCKDFIMQQTMMRVKNPKKSLDFYSRILGMRLLKKLDFPAMKFSLYFMGYEPAEDIPQDETERTRWTFSRKATVELTHNWGTEDDPEFQYHNGNKDPRGFGHIGIGVPDVYKACERFEKLGVNFVKKADDGV</sequence>
<evidence type="ECO:0000256" key="4">
    <source>
        <dbReference type="ARBA" id="ARBA00022723"/>
    </source>
</evidence>
<keyword evidence="5 11" id="KW-0862">Zinc</keyword>
<dbReference type="EMBL" id="CASHTH010004486">
    <property type="protein sequence ID" value="CAI8057986.1"/>
    <property type="molecule type" value="Genomic_DNA"/>
</dbReference>
<dbReference type="SUPFAM" id="SSF54593">
    <property type="entry name" value="Glyoxalase/Bleomycin resistance protein/Dihydroxybiphenyl dioxygenase"/>
    <property type="match status" value="1"/>
</dbReference>
<evidence type="ECO:0000313" key="13">
    <source>
        <dbReference type="EMBL" id="CAI8057986.1"/>
    </source>
</evidence>
<evidence type="ECO:0000259" key="12">
    <source>
        <dbReference type="PROSITE" id="PS51819"/>
    </source>
</evidence>
<keyword evidence="14" id="KW-1185">Reference proteome</keyword>
<dbReference type="Proteomes" id="UP001174909">
    <property type="component" value="Unassembled WGS sequence"/>
</dbReference>
<dbReference type="InterPro" id="IPR004360">
    <property type="entry name" value="Glyas_Fos-R_dOase_dom"/>
</dbReference>
<evidence type="ECO:0000256" key="7">
    <source>
        <dbReference type="ARBA" id="ARBA00030291"/>
    </source>
</evidence>
<dbReference type="InterPro" id="IPR004361">
    <property type="entry name" value="Glyoxalase_1"/>
</dbReference>
<feature type="domain" description="VOC" evidence="12">
    <location>
        <begin position="46"/>
        <end position="172"/>
    </location>
</feature>
<protein>
    <recommendedName>
        <fullName evidence="3">lactoylglutathione lyase</fullName>
        <ecNumber evidence="3">4.4.1.5</ecNumber>
    </recommendedName>
    <alternativeName>
        <fullName evidence="8">Aldoketomutase</fullName>
    </alternativeName>
    <alternativeName>
        <fullName evidence="7">Ketone-aldehyde mutase</fullName>
    </alternativeName>
    <alternativeName>
        <fullName evidence="9">Methylglyoxalase</fullName>
    </alternativeName>
    <alternativeName>
        <fullName evidence="10">S-D-lactoylglutathione methylglyoxal lyase</fullName>
    </alternativeName>
</protein>
<feature type="binding site" evidence="11">
    <location>
        <position position="142"/>
    </location>
    <ligand>
        <name>Zn(2+)</name>
        <dbReference type="ChEBI" id="CHEBI:29105"/>
        <note>ligand shared between dimeric partners</note>
    </ligand>
</feature>
<evidence type="ECO:0000256" key="2">
    <source>
        <dbReference type="ARBA" id="ARBA00010363"/>
    </source>
</evidence>
<dbReference type="EC" id="4.4.1.5" evidence="3"/>
<evidence type="ECO:0000256" key="9">
    <source>
        <dbReference type="ARBA" id="ARBA00032460"/>
    </source>
</evidence>
<dbReference type="InterPro" id="IPR018146">
    <property type="entry name" value="Glyoxalase_1_CS"/>
</dbReference>
<dbReference type="Gene3D" id="3.10.180.10">
    <property type="entry name" value="2,3-Dihydroxybiphenyl 1,2-Dioxygenase, domain 1"/>
    <property type="match status" value="1"/>
</dbReference>
<dbReference type="InterPro" id="IPR029068">
    <property type="entry name" value="Glyas_Bleomycin-R_OHBP_Dase"/>
</dbReference>
<dbReference type="NCBIfam" id="TIGR00068">
    <property type="entry name" value="glyox_I"/>
    <property type="match status" value="1"/>
</dbReference>
<name>A0AA35XLY0_GEOBA</name>
<comment type="similarity">
    <text evidence="2">Belongs to the glyoxalase I family.</text>
</comment>
<gene>
    <name evidence="13" type="ORF">GBAR_LOCUS31555</name>
</gene>
<comment type="caution">
    <text evidence="13">The sequence shown here is derived from an EMBL/GenBank/DDBJ whole genome shotgun (WGS) entry which is preliminary data.</text>
</comment>
<evidence type="ECO:0000256" key="6">
    <source>
        <dbReference type="ARBA" id="ARBA00023239"/>
    </source>
</evidence>
<evidence type="ECO:0000256" key="5">
    <source>
        <dbReference type="ARBA" id="ARBA00022833"/>
    </source>
</evidence>
<dbReference type="PANTHER" id="PTHR10374:SF30">
    <property type="entry name" value="LACTOYLGLUTATHIONE LYASE"/>
    <property type="match status" value="1"/>
</dbReference>
<evidence type="ECO:0000313" key="14">
    <source>
        <dbReference type="Proteomes" id="UP001174909"/>
    </source>
</evidence>
<dbReference type="PANTHER" id="PTHR10374">
    <property type="entry name" value="LACTOYLGLUTATHIONE LYASE GLYOXALASE I"/>
    <property type="match status" value="1"/>
</dbReference>
<dbReference type="GO" id="GO:0004462">
    <property type="term" value="F:lactoylglutathione lyase activity"/>
    <property type="evidence" value="ECO:0007669"/>
    <property type="project" value="UniProtKB-EC"/>
</dbReference>
<evidence type="ECO:0000256" key="1">
    <source>
        <dbReference type="ARBA" id="ARBA00005008"/>
    </source>
</evidence>
<dbReference type="GO" id="GO:0046872">
    <property type="term" value="F:metal ion binding"/>
    <property type="evidence" value="ECO:0007669"/>
    <property type="project" value="UniProtKB-KW"/>
</dbReference>
<proteinExistence type="inferred from homology"/>
<comment type="pathway">
    <text evidence="1">Secondary metabolite metabolism; methylglyoxal degradation; (R)-lactate from methylglyoxal: step 1/2.</text>
</comment>
<evidence type="ECO:0000256" key="10">
    <source>
        <dbReference type="ARBA" id="ARBA00033298"/>
    </source>
</evidence>
<evidence type="ECO:0000256" key="11">
    <source>
        <dbReference type="PIRSR" id="PIRSR604361-3"/>
    </source>
</evidence>
<organism evidence="13 14">
    <name type="scientific">Geodia barretti</name>
    <name type="common">Barrett's horny sponge</name>
    <dbReference type="NCBI Taxonomy" id="519541"/>
    <lineage>
        <taxon>Eukaryota</taxon>
        <taxon>Metazoa</taxon>
        <taxon>Porifera</taxon>
        <taxon>Demospongiae</taxon>
        <taxon>Heteroscleromorpha</taxon>
        <taxon>Tetractinellida</taxon>
        <taxon>Astrophorina</taxon>
        <taxon>Geodiidae</taxon>
        <taxon>Geodia</taxon>
    </lineage>
</organism>
<dbReference type="InterPro" id="IPR037523">
    <property type="entry name" value="VOC_core"/>
</dbReference>
<evidence type="ECO:0000256" key="8">
    <source>
        <dbReference type="ARBA" id="ARBA00030892"/>
    </source>
</evidence>
<dbReference type="PROSITE" id="PS51819">
    <property type="entry name" value="VOC"/>
    <property type="match status" value="1"/>
</dbReference>
<reference evidence="13" key="1">
    <citation type="submission" date="2023-03" db="EMBL/GenBank/DDBJ databases">
        <authorList>
            <person name="Steffen K."/>
            <person name="Cardenas P."/>
        </authorList>
    </citation>
    <scope>NUCLEOTIDE SEQUENCE</scope>
</reference>
<dbReference type="PROSITE" id="PS00935">
    <property type="entry name" value="GLYOXALASE_I_2"/>
    <property type="match status" value="1"/>
</dbReference>
<dbReference type="CDD" id="cd07233">
    <property type="entry name" value="GlxI_Zn"/>
    <property type="match status" value="1"/>
</dbReference>
<keyword evidence="4 11" id="KW-0479">Metal-binding</keyword>
<keyword evidence="6 13" id="KW-0456">Lyase</keyword>
<feature type="binding site" evidence="11">
    <location>
        <position position="115"/>
    </location>
    <ligand>
        <name>Zn(2+)</name>
        <dbReference type="ChEBI" id="CHEBI:29105"/>
        <note>ligand shared between dimeric partners</note>
    </ligand>
</feature>
<dbReference type="AlphaFoldDB" id="A0AA35XLY0"/>
<dbReference type="Pfam" id="PF00903">
    <property type="entry name" value="Glyoxalase"/>
    <property type="match status" value="1"/>
</dbReference>
<feature type="binding site" evidence="11">
    <location>
        <position position="49"/>
    </location>
    <ligand>
        <name>Zn(2+)</name>
        <dbReference type="ChEBI" id="CHEBI:29105"/>
        <note>ligand shared between dimeric partners</note>
    </ligand>
</feature>